<evidence type="ECO:0000313" key="2">
    <source>
        <dbReference type="Proteomes" id="UP001165083"/>
    </source>
</evidence>
<name>A0A9W6YE58_9STRA</name>
<comment type="caution">
    <text evidence="1">The sequence shown here is derived from an EMBL/GenBank/DDBJ whole genome shotgun (WGS) entry which is preliminary data.</text>
</comment>
<dbReference type="Proteomes" id="UP001165083">
    <property type="component" value="Unassembled WGS sequence"/>
</dbReference>
<gene>
    <name evidence="1" type="ORF">Plil01_001790100</name>
</gene>
<reference evidence="1" key="1">
    <citation type="submission" date="2023-04" db="EMBL/GenBank/DDBJ databases">
        <title>Phytophthora lilii NBRC 32176.</title>
        <authorList>
            <person name="Ichikawa N."/>
            <person name="Sato H."/>
            <person name="Tonouchi N."/>
        </authorList>
    </citation>
    <scope>NUCLEOTIDE SEQUENCE</scope>
    <source>
        <strain evidence="1">NBRC 32176</strain>
    </source>
</reference>
<dbReference type="OrthoDB" id="160196at2759"/>
<accession>A0A9W6YE58</accession>
<dbReference type="EMBL" id="BSXW01012450">
    <property type="protein sequence ID" value="GMF65197.1"/>
    <property type="molecule type" value="Genomic_DNA"/>
</dbReference>
<organism evidence="1 2">
    <name type="scientific">Phytophthora lilii</name>
    <dbReference type="NCBI Taxonomy" id="2077276"/>
    <lineage>
        <taxon>Eukaryota</taxon>
        <taxon>Sar</taxon>
        <taxon>Stramenopiles</taxon>
        <taxon>Oomycota</taxon>
        <taxon>Peronosporomycetes</taxon>
        <taxon>Peronosporales</taxon>
        <taxon>Peronosporaceae</taxon>
        <taxon>Phytophthora</taxon>
    </lineage>
</organism>
<sequence>MGNFVYKFATEDMEERFYYSGGSVREFTLATSEDIRSAIDDASSGVDDIINLLSNNSSVLTGKSQVDRLRHTFIKDAGDTNHFISRRYWEQVIDSEYAILTLSIRLRSDALFRIYAWARSAGHGSLAGSVFEVYVHRLAADNMLRLHISEYDPPTYRKPDEPRGYEFKPVLLKTGTAVQWGTSSEYKPYLEKWRDDDKLTKACHQQYSNGKDECDFRCREYDQTTNLHCDLS</sequence>
<evidence type="ECO:0000313" key="1">
    <source>
        <dbReference type="EMBL" id="GMF65197.1"/>
    </source>
</evidence>
<protein>
    <submittedName>
        <fullName evidence="1">Unnamed protein product</fullName>
    </submittedName>
</protein>
<proteinExistence type="predicted"/>
<keyword evidence="2" id="KW-1185">Reference proteome</keyword>
<dbReference type="AlphaFoldDB" id="A0A9W6YE58"/>